<evidence type="ECO:0000313" key="2">
    <source>
        <dbReference type="EMBL" id="MDR7211547.1"/>
    </source>
</evidence>
<organism evidence="2 3">
    <name type="scientific">Flavobacterium piscis</name>
    <dbReference type="NCBI Taxonomy" id="1114874"/>
    <lineage>
        <taxon>Bacteria</taxon>
        <taxon>Pseudomonadati</taxon>
        <taxon>Bacteroidota</taxon>
        <taxon>Flavobacteriia</taxon>
        <taxon>Flavobacteriales</taxon>
        <taxon>Flavobacteriaceae</taxon>
        <taxon>Flavobacterium</taxon>
    </lineage>
</organism>
<proteinExistence type="predicted"/>
<name>A0ABU1YBC9_9FLAO</name>
<comment type="caution">
    <text evidence="2">The sequence shown here is derived from an EMBL/GenBank/DDBJ whole genome shotgun (WGS) entry which is preliminary data.</text>
</comment>
<reference evidence="2 3" key="1">
    <citation type="submission" date="2023-07" db="EMBL/GenBank/DDBJ databases">
        <title>Sorghum-associated microbial communities from plants grown in Nebraska, USA.</title>
        <authorList>
            <person name="Schachtman D."/>
        </authorList>
    </citation>
    <scope>NUCLEOTIDE SEQUENCE [LARGE SCALE GENOMIC DNA]</scope>
    <source>
        <strain evidence="2 3">4129</strain>
    </source>
</reference>
<accession>A0ABU1YBC9</accession>
<dbReference type="Proteomes" id="UP001269081">
    <property type="component" value="Unassembled WGS sequence"/>
</dbReference>
<sequence>MKKITFLLILFIVFSGFSQTNKFTGTWSNENCIDCINADILIINIAQSYSKIYGSVKIIHKENYQKIDSLDITGYVNGDKAYVLLKGNEGKDFNVVLLANETTLQFNKRSGSDKLPKEAILEKLYE</sequence>
<keyword evidence="3" id="KW-1185">Reference proteome</keyword>
<evidence type="ECO:0000313" key="3">
    <source>
        <dbReference type="Proteomes" id="UP001269081"/>
    </source>
</evidence>
<dbReference type="EMBL" id="JAVDWQ010000013">
    <property type="protein sequence ID" value="MDR7211547.1"/>
    <property type="molecule type" value="Genomic_DNA"/>
</dbReference>
<dbReference type="RefSeq" id="WP_310282900.1">
    <property type="nucleotide sequence ID" value="NZ_JAVDWQ010000013.1"/>
</dbReference>
<evidence type="ECO:0000256" key="1">
    <source>
        <dbReference type="SAM" id="SignalP"/>
    </source>
</evidence>
<protein>
    <recommendedName>
        <fullName evidence="4">Copper resistance protein NlpE</fullName>
    </recommendedName>
</protein>
<evidence type="ECO:0008006" key="4">
    <source>
        <dbReference type="Google" id="ProtNLM"/>
    </source>
</evidence>
<gene>
    <name evidence="2" type="ORF">J2W48_003502</name>
</gene>
<keyword evidence="1" id="KW-0732">Signal</keyword>
<feature type="signal peptide" evidence="1">
    <location>
        <begin position="1"/>
        <end position="18"/>
    </location>
</feature>
<feature type="chain" id="PRO_5046707156" description="Copper resistance protein NlpE" evidence="1">
    <location>
        <begin position="19"/>
        <end position="126"/>
    </location>
</feature>